<evidence type="ECO:0000313" key="1">
    <source>
        <dbReference type="EMBL" id="SVA75244.1"/>
    </source>
</evidence>
<name>A0A381YE22_9ZZZZ</name>
<dbReference type="EMBL" id="UINC01018010">
    <property type="protein sequence ID" value="SVA75244.1"/>
    <property type="molecule type" value="Genomic_DNA"/>
</dbReference>
<protein>
    <submittedName>
        <fullName evidence="1">Uncharacterized protein</fullName>
    </submittedName>
</protein>
<proteinExistence type="predicted"/>
<reference evidence="1" key="1">
    <citation type="submission" date="2018-05" db="EMBL/GenBank/DDBJ databases">
        <authorList>
            <person name="Lanie J.A."/>
            <person name="Ng W.-L."/>
            <person name="Kazmierczak K.M."/>
            <person name="Andrzejewski T.M."/>
            <person name="Davidsen T.M."/>
            <person name="Wayne K.J."/>
            <person name="Tettelin H."/>
            <person name="Glass J.I."/>
            <person name="Rusch D."/>
            <person name="Podicherti R."/>
            <person name="Tsui H.-C.T."/>
            <person name="Winkler M.E."/>
        </authorList>
    </citation>
    <scope>NUCLEOTIDE SEQUENCE</scope>
</reference>
<dbReference type="AlphaFoldDB" id="A0A381YE22"/>
<gene>
    <name evidence="1" type="ORF">METZ01_LOCUS128098</name>
</gene>
<accession>A0A381YE22</accession>
<organism evidence="1">
    <name type="scientific">marine metagenome</name>
    <dbReference type="NCBI Taxonomy" id="408172"/>
    <lineage>
        <taxon>unclassified sequences</taxon>
        <taxon>metagenomes</taxon>
        <taxon>ecological metagenomes</taxon>
    </lineage>
</organism>
<sequence length="27" mass="3116">MELFTFPNLLNGRCLQTYRTALKAAGW</sequence>